<proteinExistence type="predicted"/>
<accession>A0A2P5AUV7</accession>
<comment type="caution">
    <text evidence="1">The sequence shown here is derived from an EMBL/GenBank/DDBJ whole genome shotgun (WGS) entry which is preliminary data.</text>
</comment>
<evidence type="ECO:0000313" key="2">
    <source>
        <dbReference type="Proteomes" id="UP000237105"/>
    </source>
</evidence>
<organism evidence="1 2">
    <name type="scientific">Parasponia andersonii</name>
    <name type="common">Sponia andersonii</name>
    <dbReference type="NCBI Taxonomy" id="3476"/>
    <lineage>
        <taxon>Eukaryota</taxon>
        <taxon>Viridiplantae</taxon>
        <taxon>Streptophyta</taxon>
        <taxon>Embryophyta</taxon>
        <taxon>Tracheophyta</taxon>
        <taxon>Spermatophyta</taxon>
        <taxon>Magnoliopsida</taxon>
        <taxon>eudicotyledons</taxon>
        <taxon>Gunneridae</taxon>
        <taxon>Pentapetalae</taxon>
        <taxon>rosids</taxon>
        <taxon>fabids</taxon>
        <taxon>Rosales</taxon>
        <taxon>Cannabaceae</taxon>
        <taxon>Parasponia</taxon>
    </lineage>
</organism>
<dbReference type="Proteomes" id="UP000237105">
    <property type="component" value="Unassembled WGS sequence"/>
</dbReference>
<name>A0A2P5AUV7_PARAD</name>
<dbReference type="AlphaFoldDB" id="A0A2P5AUV7"/>
<reference evidence="2" key="1">
    <citation type="submission" date="2016-06" db="EMBL/GenBank/DDBJ databases">
        <title>Parallel loss of symbiosis genes in relatives of nitrogen-fixing non-legume Parasponia.</title>
        <authorList>
            <person name="Van Velzen R."/>
            <person name="Holmer R."/>
            <person name="Bu F."/>
            <person name="Rutten L."/>
            <person name="Van Zeijl A."/>
            <person name="Liu W."/>
            <person name="Santuari L."/>
            <person name="Cao Q."/>
            <person name="Sharma T."/>
            <person name="Shen D."/>
            <person name="Roswanjaya Y."/>
            <person name="Wardhani T."/>
            <person name="Kalhor M.S."/>
            <person name="Jansen J."/>
            <person name="Van den Hoogen J."/>
            <person name="Gungor B."/>
            <person name="Hartog M."/>
            <person name="Hontelez J."/>
            <person name="Verver J."/>
            <person name="Yang W.-C."/>
            <person name="Schijlen E."/>
            <person name="Repin R."/>
            <person name="Schilthuizen M."/>
            <person name="Schranz E."/>
            <person name="Heidstra R."/>
            <person name="Miyata K."/>
            <person name="Fedorova E."/>
            <person name="Kohlen W."/>
            <person name="Bisseling T."/>
            <person name="Smit S."/>
            <person name="Geurts R."/>
        </authorList>
    </citation>
    <scope>NUCLEOTIDE SEQUENCE [LARGE SCALE GENOMIC DNA]</scope>
    <source>
        <strain evidence="2">cv. WU1-14</strain>
    </source>
</reference>
<dbReference type="OrthoDB" id="10569664at2759"/>
<dbReference type="EMBL" id="JXTB01000441">
    <property type="protein sequence ID" value="PON40340.1"/>
    <property type="molecule type" value="Genomic_DNA"/>
</dbReference>
<keyword evidence="2" id="KW-1185">Reference proteome</keyword>
<gene>
    <name evidence="1" type="ORF">PanWU01x14_298270</name>
</gene>
<evidence type="ECO:0000313" key="1">
    <source>
        <dbReference type="EMBL" id="PON40340.1"/>
    </source>
</evidence>
<sequence>MPLDPLCEAFHSPVPMTPQQTPTTGPIIDQDLGCILSRYNDYLHFRSRQSGGCGAWPSQHSALLQALTTNNPPRVSTVVDSASC</sequence>
<protein>
    <submittedName>
        <fullName evidence="1">Uncharacterized protein</fullName>
    </submittedName>
</protein>